<protein>
    <recommendedName>
        <fullName evidence="3">DUF4440 domain-containing protein</fullName>
    </recommendedName>
</protein>
<dbReference type="EMBL" id="CP021330">
    <property type="protein sequence ID" value="AVX04158.1"/>
    <property type="molecule type" value="Genomic_DNA"/>
</dbReference>
<sequence>MDARVNEGPAQAVWAKEQAFLTQTDAVADLFAPDFVSFDTKGDALDGAEFADLVQTQGAQADAVELMWCEQGAPDSLCLAFKMPNQNGHVSTHLSLWRQTGPNWQKQFHIFVEGEDSLQKSAPTG</sequence>
<proteinExistence type="predicted"/>
<evidence type="ECO:0000313" key="2">
    <source>
        <dbReference type="Proteomes" id="UP000258927"/>
    </source>
</evidence>
<dbReference type="Proteomes" id="UP000258927">
    <property type="component" value="Chromosome"/>
</dbReference>
<keyword evidence="2" id="KW-1185">Reference proteome</keyword>
<accession>A0A2R4MDP4</accession>
<dbReference type="RefSeq" id="WP_027834276.1">
    <property type="nucleotide sequence ID" value="NZ_CP021330.1"/>
</dbReference>
<dbReference type="STRING" id="1122213.GCA_000423365_01161"/>
<dbReference type="AlphaFoldDB" id="A0A2R4MDP4"/>
<gene>
    <name evidence="1" type="ORF">MXMO3_01629</name>
</gene>
<reference evidence="1 2" key="1">
    <citation type="submission" date="2017-05" db="EMBL/GenBank/DDBJ databases">
        <title>Genome Analysis of Maritalea myrionectae HL2708#5.</title>
        <authorList>
            <consortium name="Cotde Inc.-PKNU"/>
            <person name="Jang D."/>
            <person name="Oh H.-M."/>
        </authorList>
    </citation>
    <scope>NUCLEOTIDE SEQUENCE [LARGE SCALE GENOMIC DNA]</scope>
    <source>
        <strain evidence="1 2">HL2708#5</strain>
    </source>
</reference>
<dbReference type="KEGG" id="mmyr:MXMO3_01629"/>
<organism evidence="1 2">
    <name type="scientific">Maritalea myrionectae</name>
    <dbReference type="NCBI Taxonomy" id="454601"/>
    <lineage>
        <taxon>Bacteria</taxon>
        <taxon>Pseudomonadati</taxon>
        <taxon>Pseudomonadota</taxon>
        <taxon>Alphaproteobacteria</taxon>
        <taxon>Hyphomicrobiales</taxon>
        <taxon>Devosiaceae</taxon>
        <taxon>Maritalea</taxon>
    </lineage>
</organism>
<evidence type="ECO:0000313" key="1">
    <source>
        <dbReference type="EMBL" id="AVX04158.1"/>
    </source>
</evidence>
<name>A0A2R4MDP4_9HYPH</name>
<evidence type="ECO:0008006" key="3">
    <source>
        <dbReference type="Google" id="ProtNLM"/>
    </source>
</evidence>